<dbReference type="SUPFAM" id="SSF47769">
    <property type="entry name" value="SAM/Pointed domain"/>
    <property type="match status" value="1"/>
</dbReference>
<dbReference type="PANTHER" id="PTHR20843">
    <property type="entry name" value="STERILE ALPHA MOTIF DOMAIN CONTAINING PROTEIN 10"/>
    <property type="match status" value="1"/>
</dbReference>
<dbReference type="OrthoDB" id="434324at2759"/>
<sequence length="94" mass="11329">MRKQPYIAFHRPLCFWNVSDCMKWLKGRHPKLAFKYANIFSKHHITGRILIEINDELLQDIGVDNFEDRQELLLEIQREKLYGDFDKFSKLSKC</sequence>
<dbReference type="STRING" id="318479.A0A158Q2I9"/>
<evidence type="ECO:0000259" key="1">
    <source>
        <dbReference type="PROSITE" id="PS50105"/>
    </source>
</evidence>
<evidence type="ECO:0000313" key="5">
    <source>
        <dbReference type="WBParaSite" id="DME_0000019401-mRNA-1"/>
    </source>
</evidence>
<name>A0A158Q2I9_DRAME</name>
<dbReference type="SMART" id="SM00454">
    <property type="entry name" value="SAM"/>
    <property type="match status" value="1"/>
</dbReference>
<dbReference type="Gene3D" id="1.10.150.50">
    <property type="entry name" value="Transcription Factor, Ets-1"/>
    <property type="match status" value="1"/>
</dbReference>
<dbReference type="Proteomes" id="UP000274756">
    <property type="component" value="Unassembled WGS sequence"/>
</dbReference>
<dbReference type="GO" id="GO:0009898">
    <property type="term" value="C:cytoplasmic side of plasma membrane"/>
    <property type="evidence" value="ECO:0007669"/>
    <property type="project" value="TreeGrafter"/>
</dbReference>
<dbReference type="PROSITE" id="PS50105">
    <property type="entry name" value="SAM_DOMAIN"/>
    <property type="match status" value="1"/>
</dbReference>
<dbReference type="WBParaSite" id="DME_0000019401-mRNA-1">
    <property type="protein sequence ID" value="DME_0000019401-mRNA-1"/>
    <property type="gene ID" value="DME_0000019401"/>
</dbReference>
<dbReference type="EMBL" id="UYYG01001150">
    <property type="protein sequence ID" value="VDN54581.1"/>
    <property type="molecule type" value="Genomic_DNA"/>
</dbReference>
<feature type="domain" description="SAM" evidence="1">
    <location>
        <begin position="16"/>
        <end position="82"/>
    </location>
</feature>
<proteinExistence type="predicted"/>
<evidence type="ECO:0000313" key="4">
    <source>
        <dbReference type="Proteomes" id="UP000274756"/>
    </source>
</evidence>
<dbReference type="AlphaFoldDB" id="A0A158Q2I9"/>
<reference evidence="5" key="1">
    <citation type="submission" date="2016-04" db="UniProtKB">
        <authorList>
            <consortium name="WormBaseParasite"/>
        </authorList>
    </citation>
    <scope>IDENTIFICATION</scope>
</reference>
<evidence type="ECO:0000313" key="2">
    <source>
        <dbReference type="EMBL" id="VDN54581.1"/>
    </source>
</evidence>
<reference evidence="2 4" key="2">
    <citation type="submission" date="2018-11" db="EMBL/GenBank/DDBJ databases">
        <authorList>
            <consortium name="Pathogen Informatics"/>
        </authorList>
    </citation>
    <scope>NUCLEOTIDE SEQUENCE [LARGE SCALE GENOMIC DNA]</scope>
</reference>
<organism evidence="3 5">
    <name type="scientific">Dracunculus medinensis</name>
    <name type="common">Guinea worm</name>
    <dbReference type="NCBI Taxonomy" id="318479"/>
    <lineage>
        <taxon>Eukaryota</taxon>
        <taxon>Metazoa</taxon>
        <taxon>Ecdysozoa</taxon>
        <taxon>Nematoda</taxon>
        <taxon>Chromadorea</taxon>
        <taxon>Rhabditida</taxon>
        <taxon>Spirurina</taxon>
        <taxon>Dracunculoidea</taxon>
        <taxon>Dracunculidae</taxon>
        <taxon>Dracunculus</taxon>
    </lineage>
</organism>
<dbReference type="Proteomes" id="UP000038040">
    <property type="component" value="Unplaced"/>
</dbReference>
<dbReference type="InterPro" id="IPR013761">
    <property type="entry name" value="SAM/pointed_sf"/>
</dbReference>
<protein>
    <submittedName>
        <fullName evidence="5">SAM domain-containing protein</fullName>
    </submittedName>
</protein>
<accession>A0A158Q2I9</accession>
<gene>
    <name evidence="2" type="ORF">DME_LOCUS4554</name>
</gene>
<dbReference type="GO" id="GO:0007169">
    <property type="term" value="P:cell surface receptor protein tyrosine kinase signaling pathway"/>
    <property type="evidence" value="ECO:0007669"/>
    <property type="project" value="TreeGrafter"/>
</dbReference>
<evidence type="ECO:0000313" key="3">
    <source>
        <dbReference type="Proteomes" id="UP000038040"/>
    </source>
</evidence>
<dbReference type="InterPro" id="IPR001660">
    <property type="entry name" value="SAM"/>
</dbReference>
<dbReference type="Pfam" id="PF07647">
    <property type="entry name" value="SAM_2"/>
    <property type="match status" value="1"/>
</dbReference>
<keyword evidence="4" id="KW-1185">Reference proteome</keyword>
<dbReference type="PANTHER" id="PTHR20843:SF0">
    <property type="entry name" value="PROTEIN AVEUGLE"/>
    <property type="match status" value="1"/>
</dbReference>
<dbReference type="InterPro" id="IPR052268">
    <property type="entry name" value="SAM_domain-containing_protein"/>
</dbReference>